<feature type="transmembrane region" description="Helical" evidence="10">
    <location>
        <begin position="767"/>
        <end position="783"/>
    </location>
</feature>
<organism evidence="12 13">
    <name type="scientific">Morchella conica CCBAS932</name>
    <dbReference type="NCBI Taxonomy" id="1392247"/>
    <lineage>
        <taxon>Eukaryota</taxon>
        <taxon>Fungi</taxon>
        <taxon>Dikarya</taxon>
        <taxon>Ascomycota</taxon>
        <taxon>Pezizomycotina</taxon>
        <taxon>Pezizomycetes</taxon>
        <taxon>Pezizales</taxon>
        <taxon>Morchellaceae</taxon>
        <taxon>Morchella</taxon>
    </lineage>
</organism>
<keyword evidence="4 8" id="KW-0256">Endoplasmic reticulum</keyword>
<keyword evidence="13" id="KW-1185">Reference proteome</keyword>
<sequence length="858" mass="96086">MSVTNGGGGMNGTSGANGHLGSKMNISDEDYKTYEKGVQVIDENKEFTPNLPTYLAIQNLISTGFNYHVVAVFGSQSTGKSTLLNHLFGTQFSVMDEAARRQTTKGIWMSRALDEQDHEQLVANREGGMTNNILVMDVEGTDGRERGEDQDFERKSALFALATSEVLIVNIWEHQVGLYQGANMGLLKTVFEVNLGLFLKDKSTTHRSLLFFVIRDHIGHTPLEGLKSTLMADLNKIWSSLSKPAGMEESEITDFFDFQFAALPHKILQPEKFLEETKALRTKFREGVDVQVLSDGSPIDDNNNGVFLPAYHRRIPADGFPLYAEGVWEQIVSNKDLDLPSQQELLAQFRCDEIAASCVAGFNEIIQPFEELSKKGGVLDGLGPAMKKALGEAVGGFEEAGGRYHKGVFGRKRDELRAGLEGRLRVLVINQFTALSKRGLAEFTEEITAILKKANSTAHAGTASYDFATVVDETRSKVVNAFITEASECYIAGPTAEWSSYEKELEGLQKDLDAVAGRLRGEEMKRLVSRLEKAIKVKLIEPIELEFRRMEDNTKEKGGLWDRVWNVWVGVVGDGVDTFLSRATSFNASEKERDVGAWKLKKKAWGVLKAKIDEEVHEGNLLLKLREKFEDRFRYDETGVPRVWKPTDDIEGSYTKALDATLKLIPLVSEMRLSNGQQPPLDEFLGDAPADYEEDLEELGPSKDEFEVISESKRIDLHQRFKRMADAVFVEAKRSTINGVAQIPMFMWGLVLALGWNEIWAVLRSPVYFAFLLLCCFVVYVVYRTNLWGPIYQVSNAMSQQAVDIGKQRLREFLSDNGNAAFAGRTNKTRGYDDDDDAISLQSLDTEGRRRVKRETSE</sequence>
<dbReference type="EMBL" id="ML119106">
    <property type="protein sequence ID" value="RPB17334.1"/>
    <property type="molecule type" value="Genomic_DNA"/>
</dbReference>
<dbReference type="SUPFAM" id="SSF52540">
    <property type="entry name" value="P-loop containing nucleoside triphosphate hydrolases"/>
    <property type="match status" value="1"/>
</dbReference>
<dbReference type="GO" id="GO:0005789">
    <property type="term" value="C:endoplasmic reticulum membrane"/>
    <property type="evidence" value="ECO:0007669"/>
    <property type="project" value="UniProtKB-SubCell"/>
</dbReference>
<evidence type="ECO:0000256" key="6">
    <source>
        <dbReference type="ARBA" id="ARBA00023134"/>
    </source>
</evidence>
<keyword evidence="1 8" id="KW-0812">Transmembrane</keyword>
<evidence type="ECO:0000256" key="1">
    <source>
        <dbReference type="ARBA" id="ARBA00022692"/>
    </source>
</evidence>
<dbReference type="Pfam" id="PF05879">
    <property type="entry name" value="RHD3_GTPase"/>
    <property type="match status" value="1"/>
</dbReference>
<dbReference type="InterPro" id="IPR046758">
    <property type="entry name" value="Sey1/RHD3-like_3HB"/>
</dbReference>
<evidence type="ECO:0000313" key="12">
    <source>
        <dbReference type="EMBL" id="RPB17334.1"/>
    </source>
</evidence>
<keyword evidence="7 8" id="KW-0472">Membrane</keyword>
<protein>
    <submittedName>
        <fullName evidence="12">Root hair defective 3 GTP-binding protein</fullName>
    </submittedName>
</protein>
<dbReference type="GO" id="GO:0016320">
    <property type="term" value="P:endoplasmic reticulum membrane fusion"/>
    <property type="evidence" value="ECO:0007669"/>
    <property type="project" value="TreeGrafter"/>
</dbReference>
<dbReference type="PANTHER" id="PTHR45923">
    <property type="entry name" value="PROTEIN SEY1"/>
    <property type="match status" value="1"/>
</dbReference>
<dbReference type="FunCoup" id="A0A3N4L364">
    <property type="interactions" value="62"/>
</dbReference>
<dbReference type="GO" id="GO:0003924">
    <property type="term" value="F:GTPase activity"/>
    <property type="evidence" value="ECO:0007669"/>
    <property type="project" value="UniProtKB-UniRule"/>
</dbReference>
<dbReference type="HAMAP" id="MF_03109">
    <property type="entry name" value="Sey1"/>
    <property type="match status" value="1"/>
</dbReference>
<dbReference type="PANTHER" id="PTHR45923:SF2">
    <property type="entry name" value="PROTEIN SEY1"/>
    <property type="match status" value="1"/>
</dbReference>
<gene>
    <name evidence="8" type="primary">SEY1</name>
    <name evidence="12" type="ORF">P167DRAFT_531582</name>
</gene>
<accession>A0A3N4L364</accession>
<evidence type="ECO:0000256" key="5">
    <source>
        <dbReference type="ARBA" id="ARBA00022989"/>
    </source>
</evidence>
<dbReference type="GO" id="GO:0005525">
    <property type="term" value="F:GTP binding"/>
    <property type="evidence" value="ECO:0007669"/>
    <property type="project" value="UniProtKB-UniRule"/>
</dbReference>
<dbReference type="Proteomes" id="UP000277580">
    <property type="component" value="Unassembled WGS sequence"/>
</dbReference>
<name>A0A3N4L364_9PEZI</name>
<keyword evidence="5 8" id="KW-1133">Transmembrane helix</keyword>
<feature type="domain" description="GB1/RHD3-type G" evidence="11">
    <location>
        <begin position="64"/>
        <end position="302"/>
    </location>
</feature>
<keyword evidence="3 8" id="KW-0378">Hydrolase</keyword>
<comment type="similarity">
    <text evidence="8">Belongs to the TRAFAC class dynamin-like GTPase superfamily. GB1/RHD3 GTPase family. RHD3 subfamily.</text>
</comment>
<dbReference type="InterPro" id="IPR030386">
    <property type="entry name" value="G_GB1_RHD3_dom"/>
</dbReference>
<keyword evidence="2 8" id="KW-0547">Nucleotide-binding</keyword>
<dbReference type="PROSITE" id="PS51715">
    <property type="entry name" value="G_GB1_RHD3"/>
    <property type="match status" value="1"/>
</dbReference>
<evidence type="ECO:0000256" key="7">
    <source>
        <dbReference type="ARBA" id="ARBA00023136"/>
    </source>
</evidence>
<feature type="binding site" evidence="8">
    <location>
        <begin position="74"/>
        <end position="81"/>
    </location>
    <ligand>
        <name>GTP</name>
        <dbReference type="ChEBI" id="CHEBI:37565"/>
    </ligand>
</feature>
<dbReference type="FunFam" id="3.40.50.300:FF:000727">
    <property type="entry name" value="Protein SEY1 homolog"/>
    <property type="match status" value="1"/>
</dbReference>
<dbReference type="CDD" id="cd01851">
    <property type="entry name" value="GBP"/>
    <property type="match status" value="1"/>
</dbReference>
<dbReference type="OrthoDB" id="1597724at2759"/>
<evidence type="ECO:0000256" key="3">
    <source>
        <dbReference type="ARBA" id="ARBA00022801"/>
    </source>
</evidence>
<feature type="region of interest" description="Disordered" evidence="9">
    <location>
        <begin position="1"/>
        <end position="22"/>
    </location>
</feature>
<feature type="topological domain" description="Cytoplasmic" evidence="8">
    <location>
        <begin position="1"/>
        <end position="742"/>
    </location>
</feature>
<dbReference type="Pfam" id="PF20428">
    <property type="entry name" value="Sey1_3HB"/>
    <property type="match status" value="1"/>
</dbReference>
<dbReference type="Gene3D" id="3.40.50.300">
    <property type="entry name" value="P-loop containing nucleotide triphosphate hydrolases"/>
    <property type="match status" value="1"/>
</dbReference>
<feature type="compositionally biased region" description="Gly residues" evidence="9">
    <location>
        <begin position="1"/>
        <end position="12"/>
    </location>
</feature>
<evidence type="ECO:0000313" key="13">
    <source>
        <dbReference type="Proteomes" id="UP000277580"/>
    </source>
</evidence>
<evidence type="ECO:0000256" key="9">
    <source>
        <dbReference type="SAM" id="MobiDB-lite"/>
    </source>
</evidence>
<feature type="topological domain" description="Lumenal" evidence="8">
    <location>
        <begin position="764"/>
        <end position="766"/>
    </location>
</feature>
<comment type="subcellular location">
    <subcellularLocation>
        <location evidence="8">Endoplasmic reticulum membrane</location>
        <topology evidence="8">Multi-pass membrane protein</topology>
    </subcellularLocation>
    <text evidence="8">Enriched in the cortical ER. Concentrated in punctae along the ER tubules.</text>
</comment>
<evidence type="ECO:0000256" key="4">
    <source>
        <dbReference type="ARBA" id="ARBA00022824"/>
    </source>
</evidence>
<dbReference type="InterPro" id="IPR027417">
    <property type="entry name" value="P-loop_NTPase"/>
</dbReference>
<dbReference type="InterPro" id="IPR008803">
    <property type="entry name" value="RHD3/Sey1"/>
</dbReference>
<proteinExistence type="inferred from homology"/>
<reference evidence="12 13" key="1">
    <citation type="journal article" date="2018" name="Nat. Ecol. Evol.">
        <title>Pezizomycetes genomes reveal the molecular basis of ectomycorrhizal truffle lifestyle.</title>
        <authorList>
            <person name="Murat C."/>
            <person name="Payen T."/>
            <person name="Noel B."/>
            <person name="Kuo A."/>
            <person name="Morin E."/>
            <person name="Chen J."/>
            <person name="Kohler A."/>
            <person name="Krizsan K."/>
            <person name="Balestrini R."/>
            <person name="Da Silva C."/>
            <person name="Montanini B."/>
            <person name="Hainaut M."/>
            <person name="Levati E."/>
            <person name="Barry K.W."/>
            <person name="Belfiori B."/>
            <person name="Cichocki N."/>
            <person name="Clum A."/>
            <person name="Dockter R.B."/>
            <person name="Fauchery L."/>
            <person name="Guy J."/>
            <person name="Iotti M."/>
            <person name="Le Tacon F."/>
            <person name="Lindquist E.A."/>
            <person name="Lipzen A."/>
            <person name="Malagnac F."/>
            <person name="Mello A."/>
            <person name="Molinier V."/>
            <person name="Miyauchi S."/>
            <person name="Poulain J."/>
            <person name="Riccioni C."/>
            <person name="Rubini A."/>
            <person name="Sitrit Y."/>
            <person name="Splivallo R."/>
            <person name="Traeger S."/>
            <person name="Wang M."/>
            <person name="Zifcakova L."/>
            <person name="Wipf D."/>
            <person name="Zambonelli A."/>
            <person name="Paolocci F."/>
            <person name="Nowrousian M."/>
            <person name="Ottonello S."/>
            <person name="Baldrian P."/>
            <person name="Spatafora J.W."/>
            <person name="Henrissat B."/>
            <person name="Nagy L.G."/>
            <person name="Aury J.M."/>
            <person name="Wincker P."/>
            <person name="Grigoriev I.V."/>
            <person name="Bonfante P."/>
            <person name="Martin F.M."/>
        </authorList>
    </citation>
    <scope>NUCLEOTIDE SEQUENCE [LARGE SCALE GENOMIC DNA]</scope>
    <source>
        <strain evidence="12 13">CCBAS932</strain>
    </source>
</reference>
<evidence type="ECO:0000256" key="10">
    <source>
        <dbReference type="SAM" id="Phobius"/>
    </source>
</evidence>
<keyword evidence="6 8" id="KW-0342">GTP-binding</keyword>
<evidence type="ECO:0000256" key="2">
    <source>
        <dbReference type="ARBA" id="ARBA00022741"/>
    </source>
</evidence>
<evidence type="ECO:0000259" key="11">
    <source>
        <dbReference type="PROSITE" id="PS51715"/>
    </source>
</evidence>
<evidence type="ECO:0000256" key="8">
    <source>
        <dbReference type="HAMAP-Rule" id="MF_03109"/>
    </source>
</evidence>
<dbReference type="InParanoid" id="A0A3N4L364"/>
<dbReference type="AlphaFoldDB" id="A0A3N4L364"/>
<dbReference type="STRING" id="1392247.A0A3N4L364"/>
<feature type="topological domain" description="Cytoplasmic" evidence="8">
    <location>
        <begin position="788"/>
        <end position="858"/>
    </location>
</feature>